<evidence type="ECO:0000313" key="1">
    <source>
        <dbReference type="EMBL" id="KAJ7034389.1"/>
    </source>
</evidence>
<protein>
    <submittedName>
        <fullName evidence="1">Uncharacterized protein</fullName>
    </submittedName>
</protein>
<keyword evidence="2" id="KW-1185">Reference proteome</keyword>
<dbReference type="AlphaFoldDB" id="A0AAD6X6W9"/>
<reference evidence="1" key="1">
    <citation type="submission" date="2023-03" db="EMBL/GenBank/DDBJ databases">
        <title>Massive genome expansion in bonnet fungi (Mycena s.s.) driven by repeated elements and novel gene families across ecological guilds.</title>
        <authorList>
            <consortium name="Lawrence Berkeley National Laboratory"/>
            <person name="Harder C.B."/>
            <person name="Miyauchi S."/>
            <person name="Viragh M."/>
            <person name="Kuo A."/>
            <person name="Thoen E."/>
            <person name="Andreopoulos B."/>
            <person name="Lu D."/>
            <person name="Skrede I."/>
            <person name="Drula E."/>
            <person name="Henrissat B."/>
            <person name="Morin E."/>
            <person name="Kohler A."/>
            <person name="Barry K."/>
            <person name="LaButti K."/>
            <person name="Morin E."/>
            <person name="Salamov A."/>
            <person name="Lipzen A."/>
            <person name="Mereny Z."/>
            <person name="Hegedus B."/>
            <person name="Baldrian P."/>
            <person name="Stursova M."/>
            <person name="Weitz H."/>
            <person name="Taylor A."/>
            <person name="Grigoriev I.V."/>
            <person name="Nagy L.G."/>
            <person name="Martin F."/>
            <person name="Kauserud H."/>
        </authorList>
    </citation>
    <scope>NUCLEOTIDE SEQUENCE</scope>
    <source>
        <strain evidence="1">CBHHK200</strain>
    </source>
</reference>
<organism evidence="1 2">
    <name type="scientific">Mycena alexandri</name>
    <dbReference type="NCBI Taxonomy" id="1745969"/>
    <lineage>
        <taxon>Eukaryota</taxon>
        <taxon>Fungi</taxon>
        <taxon>Dikarya</taxon>
        <taxon>Basidiomycota</taxon>
        <taxon>Agaricomycotina</taxon>
        <taxon>Agaricomycetes</taxon>
        <taxon>Agaricomycetidae</taxon>
        <taxon>Agaricales</taxon>
        <taxon>Marasmiineae</taxon>
        <taxon>Mycenaceae</taxon>
        <taxon>Mycena</taxon>
    </lineage>
</organism>
<proteinExistence type="predicted"/>
<evidence type="ECO:0000313" key="2">
    <source>
        <dbReference type="Proteomes" id="UP001218188"/>
    </source>
</evidence>
<accession>A0AAD6X6W9</accession>
<dbReference type="EMBL" id="JARJCM010000057">
    <property type="protein sequence ID" value="KAJ7034389.1"/>
    <property type="molecule type" value="Genomic_DNA"/>
</dbReference>
<gene>
    <name evidence="1" type="ORF">C8F04DRAFT_1101730</name>
</gene>
<name>A0AAD6X6W9_9AGAR</name>
<sequence length="339" mass="37022">MVSTANSDFWRAYDAKVKAMLAGGASPNAFTLPPTQVWFELKTAPLEEVVNFRVHNLADTLRTADGSVDTSSNGYAQALSGYLDAVDTDGFVSPGDQTALDDAEGKRKKAKADFEKVKVKALEAYQQDKDDGVTDSTFEQWIANHNYPQYGSAEGEMKKTQTTYDTIYRQTQGKIDTLNKYRENVKDALNTTVLKPGFNMRIQDRDAGFSPAYSAQGLTRELGEWFKDKGSTTAQSFFKSKVADINSPAGSEDIFLEVTTKGSGKYDIQPGIWDLPNAKALYPKLKLGVQSPLDPTLARPFSFLVGFNVELKVTMGGTSQVLASSGENPVVLGILCKSV</sequence>
<dbReference type="Proteomes" id="UP001218188">
    <property type="component" value="Unassembled WGS sequence"/>
</dbReference>
<comment type="caution">
    <text evidence="1">The sequence shown here is derived from an EMBL/GenBank/DDBJ whole genome shotgun (WGS) entry which is preliminary data.</text>
</comment>